<name>A0A382HXQ2_9ZZZZ</name>
<gene>
    <name evidence="2" type="ORF">METZ01_LOCUS244591</name>
</gene>
<dbReference type="EMBL" id="UINC01063765">
    <property type="protein sequence ID" value="SVB91737.1"/>
    <property type="molecule type" value="Genomic_DNA"/>
</dbReference>
<feature type="transmembrane region" description="Helical" evidence="1">
    <location>
        <begin position="41"/>
        <end position="64"/>
    </location>
</feature>
<proteinExistence type="predicted"/>
<accession>A0A382HXQ2</accession>
<keyword evidence="1" id="KW-0472">Membrane</keyword>
<evidence type="ECO:0000256" key="1">
    <source>
        <dbReference type="SAM" id="Phobius"/>
    </source>
</evidence>
<sequence>MELDEKFLAELAASFAAIATVWIYGNRSRNAPVVGIISQMVWWWLTITQEMWGLLPLNVVLLIVHIRNYVRMRNEDKAKTLQSSASN</sequence>
<dbReference type="AlphaFoldDB" id="A0A382HXQ2"/>
<organism evidence="2">
    <name type="scientific">marine metagenome</name>
    <dbReference type="NCBI Taxonomy" id="408172"/>
    <lineage>
        <taxon>unclassified sequences</taxon>
        <taxon>metagenomes</taxon>
        <taxon>ecological metagenomes</taxon>
    </lineage>
</organism>
<reference evidence="2" key="1">
    <citation type="submission" date="2018-05" db="EMBL/GenBank/DDBJ databases">
        <authorList>
            <person name="Lanie J.A."/>
            <person name="Ng W.-L."/>
            <person name="Kazmierczak K.M."/>
            <person name="Andrzejewski T.M."/>
            <person name="Davidsen T.M."/>
            <person name="Wayne K.J."/>
            <person name="Tettelin H."/>
            <person name="Glass J.I."/>
            <person name="Rusch D."/>
            <person name="Podicherti R."/>
            <person name="Tsui H.-C.T."/>
            <person name="Winkler M.E."/>
        </authorList>
    </citation>
    <scope>NUCLEOTIDE SEQUENCE</scope>
</reference>
<protein>
    <submittedName>
        <fullName evidence="2">Uncharacterized protein</fullName>
    </submittedName>
</protein>
<keyword evidence="1" id="KW-1133">Transmembrane helix</keyword>
<feature type="transmembrane region" description="Helical" evidence="1">
    <location>
        <begin position="7"/>
        <end position="25"/>
    </location>
</feature>
<evidence type="ECO:0000313" key="2">
    <source>
        <dbReference type="EMBL" id="SVB91737.1"/>
    </source>
</evidence>
<keyword evidence="1" id="KW-0812">Transmembrane</keyword>